<protein>
    <submittedName>
        <fullName evidence="2">Unannotated protein</fullName>
    </submittedName>
</protein>
<dbReference type="Gene3D" id="3.40.50.1100">
    <property type="match status" value="3"/>
</dbReference>
<name>A0A6J7CQD5_9ZZZZ</name>
<dbReference type="AlphaFoldDB" id="A0A6J7CQD5"/>
<dbReference type="PANTHER" id="PTHR42937:SF1">
    <property type="entry name" value="DIAMINOPROPIONATE AMMONIA-LYASE"/>
    <property type="match status" value="1"/>
</dbReference>
<dbReference type="SUPFAM" id="SSF53686">
    <property type="entry name" value="Tryptophan synthase beta subunit-like PLP-dependent enzymes"/>
    <property type="match status" value="1"/>
</dbReference>
<reference evidence="2" key="1">
    <citation type="submission" date="2020-05" db="EMBL/GenBank/DDBJ databases">
        <authorList>
            <person name="Chiriac C."/>
            <person name="Salcher M."/>
            <person name="Ghai R."/>
            <person name="Kavagutti S V."/>
        </authorList>
    </citation>
    <scope>NUCLEOTIDE SEQUENCE</scope>
</reference>
<sequence>MTVPAPQHQWVAHARDTGWSCSGPSTDVLAFHRSLSEYEPTPLVDLPDLARELGIGRLVAKDESWRLGLPAFKALGASWAIHRALQGRSGTERLTIVTATDGNHGRAVARFARILGHSASIFIPFGVHPAAIAAIAGEGALVTMVEGSYDDAVAAAALAARAQDSLLVQDTAWDGYEQIPGWIVDGYATLFSEIDDQLRATGGQSPDLVIVPAGVGSLLQAALSHYRSKAIPGATAIISVEPEVAACVLASLASGEPVTVETGQTILSGLNCGTPSSLAWPYIIGGLDGAVAVTDLAASAAAGDLAERGVASGPCGGAGLAGLRRTLVGSGNGDRRAHLHIGPESTVVMLITEGSAANPGTIDDALDGAGGSEAR</sequence>
<gene>
    <name evidence="2" type="ORF">UFOPK3402_00188</name>
</gene>
<dbReference type="PANTHER" id="PTHR42937">
    <property type="match status" value="1"/>
</dbReference>
<feature type="domain" description="Tryptophan synthase beta chain-like PALP" evidence="1">
    <location>
        <begin position="38"/>
        <end position="352"/>
    </location>
</feature>
<dbReference type="InterPro" id="IPR036052">
    <property type="entry name" value="TrpB-like_PALP_sf"/>
</dbReference>
<evidence type="ECO:0000313" key="2">
    <source>
        <dbReference type="EMBL" id="CAB4860587.1"/>
    </source>
</evidence>
<evidence type="ECO:0000259" key="1">
    <source>
        <dbReference type="Pfam" id="PF00291"/>
    </source>
</evidence>
<dbReference type="NCBIfam" id="NF006058">
    <property type="entry name" value="PRK08206.1"/>
    <property type="match status" value="1"/>
</dbReference>
<proteinExistence type="predicted"/>
<dbReference type="InterPro" id="IPR001926">
    <property type="entry name" value="TrpB-like_PALP"/>
</dbReference>
<dbReference type="EMBL" id="CAFBLS010000014">
    <property type="protein sequence ID" value="CAB4860587.1"/>
    <property type="molecule type" value="Genomic_DNA"/>
</dbReference>
<accession>A0A6J7CQD5</accession>
<dbReference type="Pfam" id="PF00291">
    <property type="entry name" value="PALP"/>
    <property type="match status" value="1"/>
</dbReference>
<organism evidence="2">
    <name type="scientific">freshwater metagenome</name>
    <dbReference type="NCBI Taxonomy" id="449393"/>
    <lineage>
        <taxon>unclassified sequences</taxon>
        <taxon>metagenomes</taxon>
        <taxon>ecological metagenomes</taxon>
    </lineage>
</organism>